<comment type="similarity">
    <text evidence="1">Belongs to the thioredoxin family.</text>
</comment>
<dbReference type="InParanoid" id="A0A163MX23"/>
<evidence type="ECO:0000313" key="4">
    <source>
        <dbReference type="Proteomes" id="UP000078561"/>
    </source>
</evidence>
<dbReference type="InterPro" id="IPR045108">
    <property type="entry name" value="TXNDC17-like"/>
</dbReference>
<feature type="domain" description="Thioredoxin" evidence="2">
    <location>
        <begin position="10"/>
        <end position="119"/>
    </location>
</feature>
<dbReference type="Pfam" id="PF06110">
    <property type="entry name" value="TXD17-like_Trx"/>
    <property type="match status" value="1"/>
</dbReference>
<dbReference type="Proteomes" id="UP000078561">
    <property type="component" value="Unassembled WGS sequence"/>
</dbReference>
<proteinExistence type="inferred from homology"/>
<evidence type="ECO:0000256" key="1">
    <source>
        <dbReference type="ARBA" id="ARBA00008987"/>
    </source>
</evidence>
<dbReference type="PANTHER" id="PTHR12452">
    <property type="entry name" value="42-9-9 PROTEIN-RELATED"/>
    <property type="match status" value="1"/>
</dbReference>
<dbReference type="GO" id="GO:0005829">
    <property type="term" value="C:cytosol"/>
    <property type="evidence" value="ECO:0007669"/>
    <property type="project" value="TreeGrafter"/>
</dbReference>
<organism evidence="3">
    <name type="scientific">Absidia glauca</name>
    <name type="common">Pin mould</name>
    <dbReference type="NCBI Taxonomy" id="4829"/>
    <lineage>
        <taxon>Eukaryota</taxon>
        <taxon>Fungi</taxon>
        <taxon>Fungi incertae sedis</taxon>
        <taxon>Mucoromycota</taxon>
        <taxon>Mucoromycotina</taxon>
        <taxon>Mucoromycetes</taxon>
        <taxon>Mucorales</taxon>
        <taxon>Cunninghamellaceae</taxon>
        <taxon>Absidia</taxon>
    </lineage>
</organism>
<dbReference type="STRING" id="4829.A0A163MX23"/>
<dbReference type="InterPro" id="IPR036249">
    <property type="entry name" value="Thioredoxin-like_sf"/>
</dbReference>
<evidence type="ECO:0000313" key="3">
    <source>
        <dbReference type="EMBL" id="SAM09621.1"/>
    </source>
</evidence>
<dbReference type="PANTHER" id="PTHR12452:SF0">
    <property type="entry name" value="THIOREDOXIN DOMAIN-CONTAINING PROTEIN 17"/>
    <property type="match status" value="1"/>
</dbReference>
<dbReference type="AlphaFoldDB" id="A0A163MX23"/>
<gene>
    <name evidence="3" type="primary">ABSGL_15322.1 scaffold 16604</name>
</gene>
<dbReference type="InterPro" id="IPR010357">
    <property type="entry name" value="TXNDC17_dom"/>
</dbReference>
<keyword evidence="4" id="KW-1185">Reference proteome</keyword>
<evidence type="ECO:0000259" key="2">
    <source>
        <dbReference type="Pfam" id="PF06110"/>
    </source>
</evidence>
<dbReference type="GO" id="GO:0047134">
    <property type="term" value="F:protein-disulfide reductase [NAD(P)H] activity"/>
    <property type="evidence" value="ECO:0007669"/>
    <property type="project" value="InterPro"/>
</dbReference>
<name>A0A163MX23_ABSGL</name>
<dbReference type="OMA" id="PRDYWKN"/>
<sequence>MVQFIRVSSEEFDSKVQQAVQDEQNNVFVVFFGTEMDETNESWCPDCVIADPLIRKSLLAVPNAVLIEAPVGLRDEWKGNTTHPYRVKYNVPAIPTLYNWSKAGPGARLVEEEAADLAKLQAFVQN</sequence>
<dbReference type="Gene3D" id="3.40.30.10">
    <property type="entry name" value="Glutaredoxin"/>
    <property type="match status" value="1"/>
</dbReference>
<reference evidence="3" key="1">
    <citation type="submission" date="2016-04" db="EMBL/GenBank/DDBJ databases">
        <authorList>
            <person name="Evans L.H."/>
            <person name="Alamgir A."/>
            <person name="Owens N."/>
            <person name="Weber N.D."/>
            <person name="Virtaneva K."/>
            <person name="Barbian K."/>
            <person name="Babar A."/>
            <person name="Rosenke K."/>
        </authorList>
    </citation>
    <scope>NUCLEOTIDE SEQUENCE [LARGE SCALE GENOMIC DNA]</scope>
    <source>
        <strain evidence="3">CBS 101.48</strain>
    </source>
</reference>
<protein>
    <recommendedName>
        <fullName evidence="2">Thioredoxin domain-containing protein</fullName>
    </recommendedName>
</protein>
<dbReference type="OrthoDB" id="78947at2759"/>
<dbReference type="EMBL" id="LT555164">
    <property type="protein sequence ID" value="SAM09621.1"/>
    <property type="molecule type" value="Genomic_DNA"/>
</dbReference>
<dbReference type="SUPFAM" id="SSF52833">
    <property type="entry name" value="Thioredoxin-like"/>
    <property type="match status" value="1"/>
</dbReference>
<accession>A0A163MX23</accession>